<dbReference type="Proteomes" id="UP000030302">
    <property type="component" value="Chromosome"/>
</dbReference>
<dbReference type="EMBL" id="CP009962">
    <property type="protein sequence ID" value="AIY43908.1"/>
    <property type="molecule type" value="Genomic_DNA"/>
</dbReference>
<protein>
    <submittedName>
        <fullName evidence="1">Uncharacterized protein</fullName>
    </submittedName>
</protein>
<dbReference type="KEGG" id="care:LT85_4750"/>
<organism evidence="1 2">
    <name type="scientific">Collimonas arenae</name>
    <dbReference type="NCBI Taxonomy" id="279058"/>
    <lineage>
        <taxon>Bacteria</taxon>
        <taxon>Pseudomonadati</taxon>
        <taxon>Pseudomonadota</taxon>
        <taxon>Betaproteobacteria</taxon>
        <taxon>Burkholderiales</taxon>
        <taxon>Oxalobacteraceae</taxon>
        <taxon>Collimonas</taxon>
    </lineage>
</organism>
<sequence>MQQRHATPAAVPGGFKPNRALAALHGLLGLKPQQATRLASTRFDLNASPKSYVNRP</sequence>
<proteinExistence type="predicted"/>
<accession>A0A0A1FGK6</accession>
<keyword evidence="2" id="KW-1185">Reference proteome</keyword>
<name>A0A0A1FGK6_9BURK</name>
<gene>
    <name evidence="1" type="ORF">LT85_4750</name>
</gene>
<evidence type="ECO:0000313" key="1">
    <source>
        <dbReference type="EMBL" id="AIY43908.1"/>
    </source>
</evidence>
<dbReference type="AlphaFoldDB" id="A0A0A1FGK6"/>
<reference evidence="2" key="1">
    <citation type="journal article" date="2014" name="Soil Biol. Biochem.">
        <title>Structure and function of bacterial communities in ageing soils: Insights from the Mendocino ecological staircase.</title>
        <authorList>
            <person name="Uroz S."/>
            <person name="Tech J.J."/>
            <person name="Sawaya N.A."/>
            <person name="Frey-Klett P."/>
            <person name="Leveau J.H.J."/>
        </authorList>
    </citation>
    <scope>NUCLEOTIDE SEQUENCE [LARGE SCALE GENOMIC DNA]</scope>
    <source>
        <strain evidence="2">Cal35</strain>
    </source>
</reference>
<evidence type="ECO:0000313" key="2">
    <source>
        <dbReference type="Proteomes" id="UP000030302"/>
    </source>
</evidence>
<dbReference type="HOGENOM" id="CLU_3006376_0_0_4"/>